<feature type="compositionally biased region" description="Polar residues" evidence="1">
    <location>
        <begin position="27"/>
        <end position="69"/>
    </location>
</feature>
<feature type="compositionally biased region" description="Polar residues" evidence="1">
    <location>
        <begin position="358"/>
        <end position="368"/>
    </location>
</feature>
<name>A0AA40BNK0_9PEZI</name>
<feature type="region of interest" description="Disordered" evidence="1">
    <location>
        <begin position="333"/>
        <end position="490"/>
    </location>
</feature>
<feature type="compositionally biased region" description="Pro residues" evidence="1">
    <location>
        <begin position="76"/>
        <end position="86"/>
    </location>
</feature>
<feature type="compositionally biased region" description="Polar residues" evidence="1">
    <location>
        <begin position="264"/>
        <end position="276"/>
    </location>
</feature>
<feature type="compositionally biased region" description="Polar residues" evidence="1">
    <location>
        <begin position="203"/>
        <end position="237"/>
    </location>
</feature>
<feature type="region of interest" description="Disordered" evidence="1">
    <location>
        <begin position="582"/>
        <end position="770"/>
    </location>
</feature>
<feature type="non-terminal residue" evidence="2">
    <location>
        <position position="1"/>
    </location>
</feature>
<protein>
    <submittedName>
        <fullName evidence="2">Uncharacterized protein</fullName>
    </submittedName>
</protein>
<feature type="compositionally biased region" description="Low complexity" evidence="1">
    <location>
        <begin position="388"/>
        <end position="402"/>
    </location>
</feature>
<feature type="compositionally biased region" description="Pro residues" evidence="1">
    <location>
        <begin position="94"/>
        <end position="103"/>
    </location>
</feature>
<sequence length="770" mass="82285">IHMEFPWFSKYWTPRCHKTPPKASGVNPPSSRQSSPDQGSVNKVTAQQHAASSSSGPPHNRNHVGQPSASPEYIRGPPPGFPPPVFNPQAGWQPSPPRMPPQPVGMNGPHPSYNQPVALGPPHYQPPVPFHHQIAQISGQPHAQGGLPPTHHFNQGFQPYGPPQWQHGPPQWHHGPPPPFHGHPPCAGHQPQSPLEGRAPFYNQRSQFGNSQPPMNPEVQTRQPFEQGTPKAQSLPHSGSSSSDGSIRINLPGMSPEKPAIVQATDTENIKKTSSGNSGGSPDEPSTPTNNVSPRQGQRLDGISEKTVQEGETANEGAITARSACFSIQDVRFDQDFSGTVRIRPNRRNQHQRLPSEWLSTGNRNPTPVEQDAQPGPKKGKNKRKAGTRSSSRPSTPVDSSSNQPSEFKAQASAKQSEPVKENAGLQVPGPKGYRADAGGSLKMSRHRKGPAIHPSLLAGQGQSPLNDGSPEEEPAAIPVANGHKAEQPITTKEARFTRFDSMGSIPGCPVLPRACDLFPNYPDLSTSPPKIVMTPAETAAVEGTAPRLEARSLTNGLNGMHRVSDSSVTGHSYCPSFYSAKSTLSSRENSPPEAKDELFVSPPETPTKQSTASRPSSATLSAHPSPKTATTAPAEEPPTEPLKEDAGKSDIKPEAKTPEPVVSKSETSHPEAPKPDSSNSDKLKAKKNSRKNKNNKKAKAVTEAVPSSSEPHEHQPAAANSNNSESKPNTGSSSRPATPVENSSRNNKKRKAQAKTLAERKHSAAATAS</sequence>
<dbReference type="EMBL" id="JAUKTV010000005">
    <property type="protein sequence ID" value="KAK0737544.1"/>
    <property type="molecule type" value="Genomic_DNA"/>
</dbReference>
<feature type="compositionally biased region" description="Low complexity" evidence="1">
    <location>
        <begin position="163"/>
        <end position="174"/>
    </location>
</feature>
<dbReference type="AlphaFoldDB" id="A0AA40BNK0"/>
<feature type="non-terminal residue" evidence="2">
    <location>
        <position position="770"/>
    </location>
</feature>
<feature type="compositionally biased region" description="Basic residues" evidence="1">
    <location>
        <begin position="685"/>
        <end position="700"/>
    </location>
</feature>
<accession>A0AA40BNK0</accession>
<evidence type="ECO:0000313" key="2">
    <source>
        <dbReference type="EMBL" id="KAK0737544.1"/>
    </source>
</evidence>
<evidence type="ECO:0000256" key="1">
    <source>
        <dbReference type="SAM" id="MobiDB-lite"/>
    </source>
</evidence>
<feature type="compositionally biased region" description="Basic residues" evidence="1">
    <location>
        <begin position="378"/>
        <end position="387"/>
    </location>
</feature>
<comment type="caution">
    <text evidence="2">The sequence shown here is derived from an EMBL/GenBank/DDBJ whole genome shotgun (WGS) entry which is preliminary data.</text>
</comment>
<proteinExistence type="predicted"/>
<feature type="compositionally biased region" description="Polar residues" evidence="1">
    <location>
        <begin position="607"/>
        <end position="623"/>
    </location>
</feature>
<feature type="compositionally biased region" description="Basic and acidic residues" evidence="1">
    <location>
        <begin position="642"/>
        <end position="658"/>
    </location>
</feature>
<feature type="region of interest" description="Disordered" evidence="1">
    <location>
        <begin position="12"/>
        <end position="319"/>
    </location>
</feature>
<feature type="compositionally biased region" description="Basic and acidic residues" evidence="1">
    <location>
        <begin position="667"/>
        <end position="684"/>
    </location>
</feature>
<evidence type="ECO:0000313" key="3">
    <source>
        <dbReference type="Proteomes" id="UP001172159"/>
    </source>
</evidence>
<gene>
    <name evidence="2" type="ORF">B0T21DRAFT_255714</name>
</gene>
<organism evidence="2 3">
    <name type="scientific">Apiosordaria backusii</name>
    <dbReference type="NCBI Taxonomy" id="314023"/>
    <lineage>
        <taxon>Eukaryota</taxon>
        <taxon>Fungi</taxon>
        <taxon>Dikarya</taxon>
        <taxon>Ascomycota</taxon>
        <taxon>Pezizomycotina</taxon>
        <taxon>Sordariomycetes</taxon>
        <taxon>Sordariomycetidae</taxon>
        <taxon>Sordariales</taxon>
        <taxon>Lasiosphaeriaceae</taxon>
        <taxon>Apiosordaria</taxon>
    </lineage>
</organism>
<reference evidence="2" key="1">
    <citation type="submission" date="2023-06" db="EMBL/GenBank/DDBJ databases">
        <title>Genome-scale phylogeny and comparative genomics of the fungal order Sordariales.</title>
        <authorList>
            <consortium name="Lawrence Berkeley National Laboratory"/>
            <person name="Hensen N."/>
            <person name="Bonometti L."/>
            <person name="Westerberg I."/>
            <person name="Brannstrom I.O."/>
            <person name="Guillou S."/>
            <person name="Cros-Aarteil S."/>
            <person name="Calhoun S."/>
            <person name="Haridas S."/>
            <person name="Kuo A."/>
            <person name="Mondo S."/>
            <person name="Pangilinan J."/>
            <person name="Riley R."/>
            <person name="Labutti K."/>
            <person name="Andreopoulos B."/>
            <person name="Lipzen A."/>
            <person name="Chen C."/>
            <person name="Yanf M."/>
            <person name="Daum C."/>
            <person name="Ng V."/>
            <person name="Clum A."/>
            <person name="Steindorff A."/>
            <person name="Ohm R."/>
            <person name="Martin F."/>
            <person name="Silar P."/>
            <person name="Natvig D."/>
            <person name="Lalanne C."/>
            <person name="Gautier V."/>
            <person name="Ament-Velasquez S.L."/>
            <person name="Kruys A."/>
            <person name="Hutchinson M.I."/>
            <person name="Powell A.J."/>
            <person name="Barry K."/>
            <person name="Miller A.N."/>
            <person name="Grigoriev I.V."/>
            <person name="Debuchy R."/>
            <person name="Gladieux P."/>
            <person name="Thoren M.H."/>
            <person name="Johannesson H."/>
        </authorList>
    </citation>
    <scope>NUCLEOTIDE SEQUENCE</scope>
    <source>
        <strain evidence="2">CBS 540.89</strain>
    </source>
</reference>
<feature type="compositionally biased region" description="Polar residues" evidence="1">
    <location>
        <begin position="719"/>
        <end position="746"/>
    </location>
</feature>
<keyword evidence="3" id="KW-1185">Reference proteome</keyword>
<dbReference type="Proteomes" id="UP001172159">
    <property type="component" value="Unassembled WGS sequence"/>
</dbReference>
<feature type="compositionally biased region" description="Polar residues" evidence="1">
    <location>
        <begin position="284"/>
        <end position="296"/>
    </location>
</feature>